<sequence>MTHSKLNTNHLHPKSLCTKITMTDHAQVDPLDNSRNIRGGKQRNNKNLDDIDDTIHYIHPSVNKKHQLTKIEDLFPPPRAESREQKSLQPQETRHIYTVENQTCLRKKKLLKLL</sequence>
<keyword evidence="3" id="KW-1185">Reference proteome</keyword>
<evidence type="ECO:0000313" key="2">
    <source>
        <dbReference type="EMBL" id="GIY45602.1"/>
    </source>
</evidence>
<protein>
    <submittedName>
        <fullName evidence="2">Uncharacterized protein</fullName>
    </submittedName>
</protein>
<evidence type="ECO:0000313" key="3">
    <source>
        <dbReference type="Proteomes" id="UP001054945"/>
    </source>
</evidence>
<dbReference type="EMBL" id="BPLR01011295">
    <property type="protein sequence ID" value="GIY45602.1"/>
    <property type="molecule type" value="Genomic_DNA"/>
</dbReference>
<comment type="caution">
    <text evidence="2">The sequence shown here is derived from an EMBL/GenBank/DDBJ whole genome shotgun (WGS) entry which is preliminary data.</text>
</comment>
<reference evidence="2 3" key="1">
    <citation type="submission" date="2021-06" db="EMBL/GenBank/DDBJ databases">
        <title>Caerostris extrusa draft genome.</title>
        <authorList>
            <person name="Kono N."/>
            <person name="Arakawa K."/>
        </authorList>
    </citation>
    <scope>NUCLEOTIDE SEQUENCE [LARGE SCALE GENOMIC DNA]</scope>
</reference>
<accession>A0AAV4TKY5</accession>
<evidence type="ECO:0000256" key="1">
    <source>
        <dbReference type="SAM" id="MobiDB-lite"/>
    </source>
</evidence>
<dbReference type="AlphaFoldDB" id="A0AAV4TKY5"/>
<feature type="region of interest" description="Disordered" evidence="1">
    <location>
        <begin position="28"/>
        <end position="52"/>
    </location>
</feature>
<gene>
    <name evidence="2" type="ORF">CEXT_358881</name>
</gene>
<name>A0AAV4TKY5_CAEEX</name>
<dbReference type="Proteomes" id="UP001054945">
    <property type="component" value="Unassembled WGS sequence"/>
</dbReference>
<organism evidence="2 3">
    <name type="scientific">Caerostris extrusa</name>
    <name type="common">Bark spider</name>
    <name type="synonym">Caerostris bankana</name>
    <dbReference type="NCBI Taxonomy" id="172846"/>
    <lineage>
        <taxon>Eukaryota</taxon>
        <taxon>Metazoa</taxon>
        <taxon>Ecdysozoa</taxon>
        <taxon>Arthropoda</taxon>
        <taxon>Chelicerata</taxon>
        <taxon>Arachnida</taxon>
        <taxon>Araneae</taxon>
        <taxon>Araneomorphae</taxon>
        <taxon>Entelegynae</taxon>
        <taxon>Araneoidea</taxon>
        <taxon>Araneidae</taxon>
        <taxon>Caerostris</taxon>
    </lineage>
</organism>
<proteinExistence type="predicted"/>